<keyword evidence="3" id="KW-1185">Reference proteome</keyword>
<dbReference type="PANTHER" id="PTHR46865">
    <property type="entry name" value="OXIDOREDUCTASE-RELATED"/>
    <property type="match status" value="1"/>
</dbReference>
<dbReference type="Proteomes" id="UP001589532">
    <property type="component" value="Unassembled WGS sequence"/>
</dbReference>
<dbReference type="Gene3D" id="3.50.50.60">
    <property type="entry name" value="FAD/NAD(P)-binding domain"/>
    <property type="match status" value="1"/>
</dbReference>
<protein>
    <submittedName>
        <fullName evidence="2">FAD-dependent monooxygenase</fullName>
    </submittedName>
</protein>
<evidence type="ECO:0000313" key="2">
    <source>
        <dbReference type="EMBL" id="MFB9631955.1"/>
    </source>
</evidence>
<dbReference type="InterPro" id="IPR036188">
    <property type="entry name" value="FAD/NAD-bd_sf"/>
</dbReference>
<dbReference type="EMBL" id="JBHMBW010000111">
    <property type="protein sequence ID" value="MFB9631955.1"/>
    <property type="molecule type" value="Genomic_DNA"/>
</dbReference>
<organism evidence="2 3">
    <name type="scientific">Nonomuraea helvata</name>
    <dbReference type="NCBI Taxonomy" id="37484"/>
    <lineage>
        <taxon>Bacteria</taxon>
        <taxon>Bacillati</taxon>
        <taxon>Actinomycetota</taxon>
        <taxon>Actinomycetes</taxon>
        <taxon>Streptosporangiales</taxon>
        <taxon>Streptosporangiaceae</taxon>
        <taxon>Nonomuraea</taxon>
    </lineage>
</organism>
<keyword evidence="2" id="KW-0503">Monooxygenase</keyword>
<dbReference type="RefSeq" id="WP_344998981.1">
    <property type="nucleotide sequence ID" value="NZ_BAAAXV010000009.1"/>
</dbReference>
<comment type="caution">
    <text evidence="2">The sequence shown here is derived from an EMBL/GenBank/DDBJ whole genome shotgun (WGS) entry which is preliminary data.</text>
</comment>
<keyword evidence="2" id="KW-0560">Oxidoreductase</keyword>
<dbReference type="Pfam" id="PF01494">
    <property type="entry name" value="FAD_binding_3"/>
    <property type="match status" value="1"/>
</dbReference>
<sequence>MTAKRAIIIGAGIAGLAAALRLSQIGWEPLIVERAPSRREGGYAVVFSGLGYAAAERMGILPALQERQVGAFDLAYLRADGRPRFTVPHTTVRRLLGDSGMALLRGDIEEVLHEAMADQAEIRFGATVTAVTQDDEGVDVTLSDGLTERADLLVGADGLHSSVRALVFGPEERYRRDLGHVVAALTPDKLPGGAPERAFTTVTAVGRTFTVADLGRGRVAAFFTYSTQDADAELAKGSRHALQQAYPGQHWAIPKLLDDLREEAVYFDSVSQIVMDRWSQGRVVLLGDAAWCVTLFAGYGSSLAVGGADLLGTELGRHPKDIPAALRAWENALRPEVLERQRKGRANTGVHAPRNRLELAVRDLPLRLATVPPVTRLLSRHLSFHSQ</sequence>
<dbReference type="SUPFAM" id="SSF51905">
    <property type="entry name" value="FAD/NAD(P)-binding domain"/>
    <property type="match status" value="1"/>
</dbReference>
<proteinExistence type="predicted"/>
<gene>
    <name evidence="2" type="ORF">ACFFSA_53610</name>
</gene>
<reference evidence="2 3" key="1">
    <citation type="submission" date="2024-09" db="EMBL/GenBank/DDBJ databases">
        <authorList>
            <person name="Sun Q."/>
            <person name="Mori K."/>
        </authorList>
    </citation>
    <scope>NUCLEOTIDE SEQUENCE [LARGE SCALE GENOMIC DNA]</scope>
    <source>
        <strain evidence="2 3">JCM 3143</strain>
    </source>
</reference>
<dbReference type="GO" id="GO:0004497">
    <property type="term" value="F:monooxygenase activity"/>
    <property type="evidence" value="ECO:0007669"/>
    <property type="project" value="UniProtKB-KW"/>
</dbReference>
<dbReference type="InterPro" id="IPR051704">
    <property type="entry name" value="FAD_aromatic-hydroxylase"/>
</dbReference>
<dbReference type="PRINTS" id="PR00420">
    <property type="entry name" value="RNGMNOXGNASE"/>
</dbReference>
<dbReference type="PANTHER" id="PTHR46865:SF8">
    <property type="entry name" value="POSSIBLE OXIDOREDUCTASE"/>
    <property type="match status" value="1"/>
</dbReference>
<dbReference type="InterPro" id="IPR002938">
    <property type="entry name" value="FAD-bd"/>
</dbReference>
<evidence type="ECO:0000259" key="1">
    <source>
        <dbReference type="Pfam" id="PF01494"/>
    </source>
</evidence>
<dbReference type="Gene3D" id="3.30.9.10">
    <property type="entry name" value="D-Amino Acid Oxidase, subunit A, domain 2"/>
    <property type="match status" value="1"/>
</dbReference>
<accession>A0ABV5SJT3</accession>
<name>A0ABV5SJT3_9ACTN</name>
<feature type="domain" description="FAD-binding" evidence="1">
    <location>
        <begin position="6"/>
        <end position="316"/>
    </location>
</feature>
<evidence type="ECO:0000313" key="3">
    <source>
        <dbReference type="Proteomes" id="UP001589532"/>
    </source>
</evidence>